<evidence type="ECO:0000313" key="2">
    <source>
        <dbReference type="Proteomes" id="UP000242146"/>
    </source>
</evidence>
<keyword evidence="2" id="KW-1185">Reference proteome</keyword>
<proteinExistence type="predicted"/>
<dbReference type="InterPro" id="IPR014752">
    <property type="entry name" value="Arrestin-like_C"/>
</dbReference>
<comment type="caution">
    <text evidence="1">The sequence shown here is derived from an EMBL/GenBank/DDBJ whole genome shotgun (WGS) entry which is preliminary data.</text>
</comment>
<dbReference type="Proteomes" id="UP000242146">
    <property type="component" value="Unassembled WGS sequence"/>
</dbReference>
<dbReference type="OrthoDB" id="2333384at2759"/>
<dbReference type="Gene3D" id="2.60.40.640">
    <property type="match status" value="1"/>
</dbReference>
<organism evidence="1 2">
    <name type="scientific">Hesseltinella vesiculosa</name>
    <dbReference type="NCBI Taxonomy" id="101127"/>
    <lineage>
        <taxon>Eukaryota</taxon>
        <taxon>Fungi</taxon>
        <taxon>Fungi incertae sedis</taxon>
        <taxon>Mucoromycota</taxon>
        <taxon>Mucoromycotina</taxon>
        <taxon>Mucoromycetes</taxon>
        <taxon>Mucorales</taxon>
        <taxon>Cunninghamellaceae</taxon>
        <taxon>Hesseltinella</taxon>
    </lineage>
</organism>
<dbReference type="AlphaFoldDB" id="A0A1X2GJU6"/>
<evidence type="ECO:0008006" key="3">
    <source>
        <dbReference type="Google" id="ProtNLM"/>
    </source>
</evidence>
<sequence length="424" mass="47701">MTDSSLSLTPPNDDYEDSQFQDDLLLVNKFDKSYHRAPKRFVINVDSINDETQGPQQSIISYACPGSTIEGTVTVDLGAPFSALHLRLFFFADEIIKNGKNPDYKTSMFSIHRILWGRSKEESKDQWHWMDTGVHSFPFVVQLPFVNYSPSLSHSMVSSRFSVFASLERPGMLPFHTQHKFIQFTPTIIPACGSHYPPWSDAFDMKLKQTSFTIQASVEKRVVVANQLEKSVLNPNAVLPIRVAMLSKSPPSSLETLPCIMLEASLKRDIQVAHITRDHHDTQTISQKVVSWDPCNQPTFSFFLSVAMNTPTLPAPLGRADLIPTIDYSSMFNIRYSLHLIFKIKSFTGLVTTQRHHAVLPVFVANHARPPKLSSTSCLLPFTHSDVTQSSSSEHRPQFVSPTPTTVYLPAYDEDVPPCYHSTV</sequence>
<evidence type="ECO:0000313" key="1">
    <source>
        <dbReference type="EMBL" id="ORX55618.1"/>
    </source>
</evidence>
<reference evidence="1 2" key="1">
    <citation type="submission" date="2016-07" db="EMBL/GenBank/DDBJ databases">
        <title>Pervasive Adenine N6-methylation of Active Genes in Fungi.</title>
        <authorList>
            <consortium name="DOE Joint Genome Institute"/>
            <person name="Mondo S.J."/>
            <person name="Dannebaum R.O."/>
            <person name="Kuo R.C."/>
            <person name="Labutti K."/>
            <person name="Haridas S."/>
            <person name="Kuo A."/>
            <person name="Salamov A."/>
            <person name="Ahrendt S.R."/>
            <person name="Lipzen A."/>
            <person name="Sullivan W."/>
            <person name="Andreopoulos W.B."/>
            <person name="Clum A."/>
            <person name="Lindquist E."/>
            <person name="Daum C."/>
            <person name="Ramamoorthy G.K."/>
            <person name="Gryganskyi A."/>
            <person name="Culley D."/>
            <person name="Magnuson J.K."/>
            <person name="James T.Y."/>
            <person name="O'Malley M.A."/>
            <person name="Stajich J.E."/>
            <person name="Spatafora J.W."/>
            <person name="Visel A."/>
            <person name="Grigoriev I.V."/>
        </authorList>
    </citation>
    <scope>NUCLEOTIDE SEQUENCE [LARGE SCALE GENOMIC DNA]</scope>
    <source>
        <strain evidence="1 2">NRRL 3301</strain>
    </source>
</reference>
<dbReference type="EMBL" id="MCGT01000011">
    <property type="protein sequence ID" value="ORX55618.1"/>
    <property type="molecule type" value="Genomic_DNA"/>
</dbReference>
<dbReference type="STRING" id="101127.A0A1X2GJU6"/>
<name>A0A1X2GJU6_9FUNG</name>
<accession>A0A1X2GJU6</accession>
<protein>
    <recommendedName>
        <fullName evidence="3">Arrestin-like N-terminal domain-containing protein</fullName>
    </recommendedName>
</protein>
<gene>
    <name evidence="1" type="ORF">DM01DRAFT_1382751</name>
</gene>